<feature type="transmembrane region" description="Helical" evidence="1">
    <location>
        <begin position="58"/>
        <end position="85"/>
    </location>
</feature>
<evidence type="ECO:0000256" key="1">
    <source>
        <dbReference type="SAM" id="Phobius"/>
    </source>
</evidence>
<feature type="transmembrane region" description="Helical" evidence="1">
    <location>
        <begin position="5"/>
        <end position="26"/>
    </location>
</feature>
<proteinExistence type="predicted"/>
<dbReference type="AlphaFoldDB" id="A0A146KH46"/>
<gene>
    <name evidence="2" type="ORF">TPC1_12199</name>
</gene>
<protein>
    <submittedName>
        <fullName evidence="2">Cornichon protein</fullName>
    </submittedName>
</protein>
<organism evidence="2">
    <name type="scientific">Trepomonas sp. PC1</name>
    <dbReference type="NCBI Taxonomy" id="1076344"/>
    <lineage>
        <taxon>Eukaryota</taxon>
        <taxon>Metamonada</taxon>
        <taxon>Diplomonadida</taxon>
        <taxon>Hexamitidae</taxon>
        <taxon>Hexamitinae</taxon>
        <taxon>Trepomonas</taxon>
    </lineage>
</organism>
<dbReference type="EMBL" id="GDID01001651">
    <property type="protein sequence ID" value="JAP94955.1"/>
    <property type="molecule type" value="Transcribed_RNA"/>
</dbReference>
<sequence length="138" mass="16219">MSYKFVICIVDMLLTFMFMGLNLYIFSIHENVLNEDCDRVKYKEKINRVIWFETVYPFLLVFLSMLLGDIIGILVILYTVVLSVAKIYKKQVKTNSNVLSQSIKNEQDFTVTRIINGLVYFLYLMVRLIIIVIKNQSK</sequence>
<reference evidence="2" key="1">
    <citation type="submission" date="2015-07" db="EMBL/GenBank/DDBJ databases">
        <title>Adaptation to a free-living lifestyle via gene acquisitions in the diplomonad Trepomonas sp. PC1.</title>
        <authorList>
            <person name="Xu F."/>
            <person name="Jerlstrom-Hultqvist J."/>
            <person name="Kolisko M."/>
            <person name="Simpson A.G.B."/>
            <person name="Roger A.J."/>
            <person name="Svard S.G."/>
            <person name="Andersson J.O."/>
        </authorList>
    </citation>
    <scope>NUCLEOTIDE SEQUENCE</scope>
    <source>
        <strain evidence="2">PC1</strain>
    </source>
</reference>
<feature type="non-terminal residue" evidence="2">
    <location>
        <position position="138"/>
    </location>
</feature>
<keyword evidence="1" id="KW-0812">Transmembrane</keyword>
<feature type="transmembrane region" description="Helical" evidence="1">
    <location>
        <begin position="114"/>
        <end position="133"/>
    </location>
</feature>
<evidence type="ECO:0000313" key="2">
    <source>
        <dbReference type="EMBL" id="JAP94955.1"/>
    </source>
</evidence>
<accession>A0A146KH46</accession>
<name>A0A146KH46_9EUKA</name>
<keyword evidence="1" id="KW-0472">Membrane</keyword>
<keyword evidence="1" id="KW-1133">Transmembrane helix</keyword>